<dbReference type="Proteomes" id="UP000603200">
    <property type="component" value="Unassembled WGS sequence"/>
</dbReference>
<dbReference type="InterPro" id="IPR020476">
    <property type="entry name" value="Nudix_hydrolase"/>
</dbReference>
<evidence type="ECO:0000256" key="1">
    <source>
        <dbReference type="ARBA" id="ARBA00001946"/>
    </source>
</evidence>
<dbReference type="PANTHER" id="PTHR43046:SF12">
    <property type="entry name" value="GDP-MANNOSE MANNOSYL HYDROLASE"/>
    <property type="match status" value="1"/>
</dbReference>
<feature type="domain" description="Nudix hydrolase" evidence="6">
    <location>
        <begin position="5"/>
        <end position="137"/>
    </location>
</feature>
<proteinExistence type="inferred from homology"/>
<comment type="caution">
    <text evidence="7">The sequence shown here is derived from an EMBL/GenBank/DDBJ whole genome shotgun (WGS) entry which is preliminary data.</text>
</comment>
<comment type="cofactor">
    <cofactor evidence="1">
        <name>Mg(2+)</name>
        <dbReference type="ChEBI" id="CHEBI:18420"/>
    </cofactor>
</comment>
<organism evidence="7 8">
    <name type="scientific">Winogradskya humida</name>
    <dbReference type="NCBI Taxonomy" id="113566"/>
    <lineage>
        <taxon>Bacteria</taxon>
        <taxon>Bacillati</taxon>
        <taxon>Actinomycetota</taxon>
        <taxon>Actinomycetes</taxon>
        <taxon>Micromonosporales</taxon>
        <taxon>Micromonosporaceae</taxon>
        <taxon>Winogradskya</taxon>
    </lineage>
</organism>
<dbReference type="PANTHER" id="PTHR43046">
    <property type="entry name" value="GDP-MANNOSE MANNOSYL HYDROLASE"/>
    <property type="match status" value="1"/>
</dbReference>
<dbReference type="PRINTS" id="PR00502">
    <property type="entry name" value="NUDIXFAMILY"/>
</dbReference>
<dbReference type="Pfam" id="PF00293">
    <property type="entry name" value="NUDIX"/>
    <property type="match status" value="1"/>
</dbReference>
<dbReference type="InterPro" id="IPR000086">
    <property type="entry name" value="NUDIX_hydrolase_dom"/>
</dbReference>
<dbReference type="EMBL" id="BOMN01000040">
    <property type="protein sequence ID" value="GIE20220.1"/>
    <property type="molecule type" value="Genomic_DNA"/>
</dbReference>
<dbReference type="InterPro" id="IPR015797">
    <property type="entry name" value="NUDIX_hydrolase-like_dom_sf"/>
</dbReference>
<name>A0ABQ3ZNQ9_9ACTN</name>
<dbReference type="RefSeq" id="WP_203837400.1">
    <property type="nucleotide sequence ID" value="NZ_BAAATV010000007.1"/>
</dbReference>
<evidence type="ECO:0000256" key="3">
    <source>
        <dbReference type="ARBA" id="ARBA00022801"/>
    </source>
</evidence>
<evidence type="ECO:0000313" key="8">
    <source>
        <dbReference type="Proteomes" id="UP000603200"/>
    </source>
</evidence>
<keyword evidence="4" id="KW-0460">Magnesium</keyword>
<evidence type="ECO:0000256" key="4">
    <source>
        <dbReference type="ARBA" id="ARBA00022842"/>
    </source>
</evidence>
<dbReference type="CDD" id="cd02883">
    <property type="entry name" value="NUDIX_Hydrolase"/>
    <property type="match status" value="1"/>
</dbReference>
<dbReference type="PROSITE" id="PS00893">
    <property type="entry name" value="NUDIX_BOX"/>
    <property type="match status" value="1"/>
</dbReference>
<evidence type="ECO:0000256" key="2">
    <source>
        <dbReference type="ARBA" id="ARBA00005582"/>
    </source>
</evidence>
<accession>A0ABQ3ZNQ9</accession>
<dbReference type="Gene3D" id="3.90.79.10">
    <property type="entry name" value="Nucleoside Triphosphate Pyrophosphohydrolase"/>
    <property type="match status" value="1"/>
</dbReference>
<keyword evidence="8" id="KW-1185">Reference proteome</keyword>
<evidence type="ECO:0000313" key="7">
    <source>
        <dbReference type="EMBL" id="GIE20220.1"/>
    </source>
</evidence>
<dbReference type="SUPFAM" id="SSF55811">
    <property type="entry name" value="Nudix"/>
    <property type="match status" value="1"/>
</dbReference>
<protein>
    <recommendedName>
        <fullName evidence="6">Nudix hydrolase domain-containing protein</fullName>
    </recommendedName>
</protein>
<comment type="similarity">
    <text evidence="2 5">Belongs to the Nudix hydrolase family.</text>
</comment>
<keyword evidence="3 5" id="KW-0378">Hydrolase</keyword>
<dbReference type="InterPro" id="IPR020084">
    <property type="entry name" value="NUDIX_hydrolase_CS"/>
</dbReference>
<evidence type="ECO:0000256" key="5">
    <source>
        <dbReference type="RuleBase" id="RU003476"/>
    </source>
</evidence>
<sequence length="149" mass="16714">MSQEPLRVAAALVVGADNRIFFQKRSAQRKLFPNSWDVVGGHLEPGETVAEALAREIHEETGWHLAEVLATVGDYRYTGEDGFERWETDFLVRVDGDLARPQLEVGKHTEFRWLADDELDVLDESAHINDGMIRQLAEDGFAVLHGLGT</sequence>
<dbReference type="PROSITE" id="PS51462">
    <property type="entry name" value="NUDIX"/>
    <property type="match status" value="1"/>
</dbReference>
<reference evidence="7 8" key="1">
    <citation type="submission" date="2021-01" db="EMBL/GenBank/DDBJ databases">
        <title>Whole genome shotgun sequence of Actinoplanes humidus NBRC 14915.</title>
        <authorList>
            <person name="Komaki H."/>
            <person name="Tamura T."/>
        </authorList>
    </citation>
    <scope>NUCLEOTIDE SEQUENCE [LARGE SCALE GENOMIC DNA]</scope>
    <source>
        <strain evidence="7 8">NBRC 14915</strain>
    </source>
</reference>
<evidence type="ECO:0000259" key="6">
    <source>
        <dbReference type="PROSITE" id="PS51462"/>
    </source>
</evidence>
<gene>
    <name evidence="7" type="ORF">Ahu01nite_033220</name>
</gene>